<feature type="domain" description="ATPase AAA-type core" evidence="1">
    <location>
        <begin position="210"/>
        <end position="286"/>
    </location>
</feature>
<dbReference type="InterPro" id="IPR003959">
    <property type="entry name" value="ATPase_AAA_core"/>
</dbReference>
<dbReference type="GO" id="GO:0006281">
    <property type="term" value="P:DNA repair"/>
    <property type="evidence" value="ECO:0007669"/>
    <property type="project" value="InterPro"/>
</dbReference>
<gene>
    <name evidence="2" type="ORF">QX249_10310</name>
</gene>
<evidence type="ECO:0000313" key="3">
    <source>
        <dbReference type="Proteomes" id="UP001253193"/>
    </source>
</evidence>
<dbReference type="PROSITE" id="PS00618">
    <property type="entry name" value="RECF_2"/>
    <property type="match status" value="1"/>
</dbReference>
<dbReference type="InterPro" id="IPR018078">
    <property type="entry name" value="DNA-binding_RecF_CS"/>
</dbReference>
<dbReference type="Gene3D" id="3.40.50.300">
    <property type="entry name" value="P-loop containing nucleotide triphosphate hydrolases"/>
    <property type="match status" value="1"/>
</dbReference>
<organism evidence="2 3">
    <name type="scientific">Vibrio parahaemolyticus</name>
    <dbReference type="NCBI Taxonomy" id="670"/>
    <lineage>
        <taxon>Bacteria</taxon>
        <taxon>Pseudomonadati</taxon>
        <taxon>Pseudomonadota</taxon>
        <taxon>Gammaproteobacteria</taxon>
        <taxon>Vibrionales</taxon>
        <taxon>Vibrionaceae</taxon>
        <taxon>Vibrio</taxon>
    </lineage>
</organism>
<accession>A0AAW8PXU7</accession>
<dbReference type="GO" id="GO:0003697">
    <property type="term" value="F:single-stranded DNA binding"/>
    <property type="evidence" value="ECO:0007669"/>
    <property type="project" value="InterPro"/>
</dbReference>
<dbReference type="EMBL" id="JAUHGG010000003">
    <property type="protein sequence ID" value="MDS1821052.1"/>
    <property type="molecule type" value="Genomic_DNA"/>
</dbReference>
<dbReference type="Proteomes" id="UP001253193">
    <property type="component" value="Unassembled WGS sequence"/>
</dbReference>
<sequence length="305" mass="34028">MLKTISIGNYKQLNNIDIAFEKSFEDPTCILVGDTLSGKREALEVIPFLFAHTPSFQDQSACYHNSGVALHSKQNMTATDTIDFTLGFSDHTIHSSFKYEGDTYGSWIKTEDPSESIKSESITKAKLYSFTESTRQGFTEACSSYIKPCGKGLQPYLIFLAENYPEKLGAIMSGLMRVFPEITGVMVFTNTGNNFTIGDIEDSRCSQYESMAFFTMNNGMTYPLTHLPMSILTSLTSLVICASDHSSSLILIDEFDLHLDTNRAFKLLTELEALTIVNAKQLIVSTTKREFLMKPNAQYLECSAK</sequence>
<dbReference type="GO" id="GO:0005524">
    <property type="term" value="F:ATP binding"/>
    <property type="evidence" value="ECO:0007669"/>
    <property type="project" value="InterPro"/>
</dbReference>
<dbReference type="RefSeq" id="WP_311019859.1">
    <property type="nucleotide sequence ID" value="NZ_JAUHGG010000003.1"/>
</dbReference>
<dbReference type="InterPro" id="IPR027417">
    <property type="entry name" value="P-loop_NTPase"/>
</dbReference>
<dbReference type="Pfam" id="PF13304">
    <property type="entry name" value="AAA_21"/>
    <property type="match status" value="1"/>
</dbReference>
<comment type="caution">
    <text evidence="2">The sequence shown here is derived from an EMBL/GenBank/DDBJ whole genome shotgun (WGS) entry which is preliminary data.</text>
</comment>
<protein>
    <submittedName>
        <fullName evidence="2">AAA family ATPase</fullName>
    </submittedName>
</protein>
<proteinExistence type="predicted"/>
<dbReference type="SUPFAM" id="SSF52540">
    <property type="entry name" value="P-loop containing nucleoside triphosphate hydrolases"/>
    <property type="match status" value="1"/>
</dbReference>
<dbReference type="AlphaFoldDB" id="A0AAW8PXU7"/>
<reference evidence="2" key="1">
    <citation type="submission" date="2023-06" db="EMBL/GenBank/DDBJ databases">
        <title>Genomic Diversity of Vibrio spp. and Metagenomic Analysis of Pathogens in Florida Gulf Coastal Waters Following Hurricane Ian.</title>
        <authorList>
            <person name="Brumfield K.D."/>
        </authorList>
    </citation>
    <scope>NUCLEOTIDE SEQUENCE</scope>
    <source>
        <strain evidence="2">WBS2B-138</strain>
    </source>
</reference>
<evidence type="ECO:0000259" key="1">
    <source>
        <dbReference type="Pfam" id="PF13304"/>
    </source>
</evidence>
<name>A0AAW8PXU7_VIBPH</name>
<evidence type="ECO:0000313" key="2">
    <source>
        <dbReference type="EMBL" id="MDS1821052.1"/>
    </source>
</evidence>